<sequence length="66" mass="7473">MADRGVKSNNISMAKKKIKKVRVKQPDPTTEEIDTFGSDINIKLMTPSISIDRDHEGQAIRIDDFK</sequence>
<protein>
    <submittedName>
        <fullName evidence="1">SWPV2-ORF135</fullName>
    </submittedName>
</protein>
<reference evidence="1" key="1">
    <citation type="journal article" date="2017" name="BMC Genomics">
        <title>Genomic characterization of two novel pathogenic avipoxviruses isolated from pacific shearwaters (Ardenna spp.).</title>
        <authorList>
            <person name="Sarker S."/>
            <person name="Das S."/>
            <person name="Lavers J.L."/>
            <person name="Hutton I."/>
            <person name="Helbig K."/>
            <person name="Imbery J."/>
            <person name="Upton C."/>
            <person name="Raidal S.R."/>
        </authorList>
    </citation>
    <scope>NUCLEOTIDE SEQUENCE [LARGE SCALE GENOMIC DNA]</scope>
    <source>
        <strain evidence="1">SWPV-2</strain>
    </source>
</reference>
<dbReference type="EMBL" id="KX857215">
    <property type="protein sequence ID" value="ARE67363.1"/>
    <property type="molecule type" value="Genomic_DNA"/>
</dbReference>
<accession>A0A1V0QG98</accession>
<name>A0A1V0QG98_CNPV</name>
<dbReference type="Proteomes" id="UP000319767">
    <property type="component" value="Segment"/>
</dbReference>
<gene>
    <name evidence="1" type="primary">SWPV2-135</name>
</gene>
<proteinExistence type="predicted"/>
<evidence type="ECO:0000313" key="1">
    <source>
        <dbReference type="EMBL" id="ARE67363.1"/>
    </source>
</evidence>
<organism evidence="1">
    <name type="scientific">Shearwaterpox virus</name>
    <dbReference type="NCBI Taxonomy" id="1974596"/>
    <lineage>
        <taxon>Viruses</taxon>
        <taxon>Varidnaviria</taxon>
        <taxon>Bamfordvirae</taxon>
        <taxon>Nucleocytoviricota</taxon>
        <taxon>Pokkesviricetes</taxon>
        <taxon>Chitovirales</taxon>
        <taxon>Poxviridae</taxon>
        <taxon>Chordopoxvirinae</taxon>
        <taxon>Avipoxvirus</taxon>
        <taxon>Avipoxvirus canarypox</taxon>
        <taxon>Canarypox virus</taxon>
    </lineage>
</organism>